<name>A0ABD2NW31_9CUCU</name>
<comment type="caution">
    <text evidence="1">The sequence shown here is derived from an EMBL/GenBank/DDBJ whole genome shotgun (WGS) entry which is preliminary data.</text>
</comment>
<proteinExistence type="predicted"/>
<evidence type="ECO:0000313" key="2">
    <source>
        <dbReference type="Proteomes" id="UP001516400"/>
    </source>
</evidence>
<evidence type="ECO:0000313" key="1">
    <source>
        <dbReference type="EMBL" id="KAL3282855.1"/>
    </source>
</evidence>
<keyword evidence="2" id="KW-1185">Reference proteome</keyword>
<dbReference type="Proteomes" id="UP001516400">
    <property type="component" value="Unassembled WGS sequence"/>
</dbReference>
<organism evidence="1 2">
    <name type="scientific">Cryptolaemus montrouzieri</name>
    <dbReference type="NCBI Taxonomy" id="559131"/>
    <lineage>
        <taxon>Eukaryota</taxon>
        <taxon>Metazoa</taxon>
        <taxon>Ecdysozoa</taxon>
        <taxon>Arthropoda</taxon>
        <taxon>Hexapoda</taxon>
        <taxon>Insecta</taxon>
        <taxon>Pterygota</taxon>
        <taxon>Neoptera</taxon>
        <taxon>Endopterygota</taxon>
        <taxon>Coleoptera</taxon>
        <taxon>Polyphaga</taxon>
        <taxon>Cucujiformia</taxon>
        <taxon>Coccinelloidea</taxon>
        <taxon>Coccinellidae</taxon>
        <taxon>Scymninae</taxon>
        <taxon>Scymnini</taxon>
        <taxon>Cryptolaemus</taxon>
    </lineage>
</organism>
<gene>
    <name evidence="1" type="ORF">HHI36_006016</name>
</gene>
<reference evidence="1 2" key="1">
    <citation type="journal article" date="2021" name="BMC Biol.">
        <title>Horizontally acquired antibacterial genes associated with adaptive radiation of ladybird beetles.</title>
        <authorList>
            <person name="Li H.S."/>
            <person name="Tang X.F."/>
            <person name="Huang Y.H."/>
            <person name="Xu Z.Y."/>
            <person name="Chen M.L."/>
            <person name="Du X.Y."/>
            <person name="Qiu B.Y."/>
            <person name="Chen P.T."/>
            <person name="Zhang W."/>
            <person name="Slipinski A."/>
            <person name="Escalona H.E."/>
            <person name="Waterhouse R.M."/>
            <person name="Zwick A."/>
            <person name="Pang H."/>
        </authorList>
    </citation>
    <scope>NUCLEOTIDE SEQUENCE [LARGE SCALE GENOMIC DNA]</scope>
    <source>
        <strain evidence="1">SYSU2018</strain>
    </source>
</reference>
<sequence length="191" mass="21753">MELVLQGHHIGQEEAFAAIFVPQVIHQKNFAASGGSLLGEGEHNGFRKKIVSYNWKGDLKDEPAQLSASNMHTILLSLVERCCPLGKQMLDGETRNLKEKRITQAENKQREIWKIINENIEGMKGSKSSQKLTADDFKHFFSEMEAEVKESIPDGKHKSEMFLQRMKIKPRSSFFFNPITRKKIGKIILAL</sequence>
<accession>A0ABD2NW31</accession>
<protein>
    <submittedName>
        <fullName evidence="1">Uncharacterized protein</fullName>
    </submittedName>
</protein>
<dbReference type="AlphaFoldDB" id="A0ABD2NW31"/>
<dbReference type="EMBL" id="JABFTP020000144">
    <property type="protein sequence ID" value="KAL3282855.1"/>
    <property type="molecule type" value="Genomic_DNA"/>
</dbReference>